<gene>
    <name evidence="2" type="ORF">G6M46_23765</name>
</gene>
<evidence type="ECO:0008006" key="4">
    <source>
        <dbReference type="Google" id="ProtNLM"/>
    </source>
</evidence>
<evidence type="ECO:0000313" key="2">
    <source>
        <dbReference type="EMBL" id="NTC31152.1"/>
    </source>
</evidence>
<dbReference type="RefSeq" id="WP_174019158.1">
    <property type="nucleotide sequence ID" value="NZ_JAALZR010000022.1"/>
</dbReference>
<feature type="chain" id="PRO_5041428756" description="DUF2946 domain-containing protein" evidence="1">
    <location>
        <begin position="32"/>
        <end position="116"/>
    </location>
</feature>
<proteinExistence type="predicted"/>
<organism evidence="2 3">
    <name type="scientific">Agrobacterium tumefaciens</name>
    <dbReference type="NCBI Taxonomy" id="358"/>
    <lineage>
        <taxon>Bacteria</taxon>
        <taxon>Pseudomonadati</taxon>
        <taxon>Pseudomonadota</taxon>
        <taxon>Alphaproteobacteria</taxon>
        <taxon>Hyphomicrobiales</taxon>
        <taxon>Rhizobiaceae</taxon>
        <taxon>Rhizobium/Agrobacterium group</taxon>
        <taxon>Agrobacterium</taxon>
        <taxon>Agrobacterium tumefaciens complex</taxon>
    </lineage>
</organism>
<evidence type="ECO:0000256" key="1">
    <source>
        <dbReference type="SAM" id="SignalP"/>
    </source>
</evidence>
<dbReference type="AlphaFoldDB" id="A0AA44JBT0"/>
<reference evidence="2" key="1">
    <citation type="journal article" date="2020" name="Science">
        <title>Unexpected conservation and global transmission of agrobacterial virulence plasmids.</title>
        <authorList>
            <person name="Weisberg A.J."/>
            <person name="Davis E.W. 2nd"/>
            <person name="Tabima J."/>
            <person name="Belcher M.S."/>
            <person name="Miller M."/>
            <person name="Kuo C.H."/>
            <person name="Loper J.E."/>
            <person name="Grunwald N.J."/>
            <person name="Putnam M.L."/>
            <person name="Chang J.H."/>
        </authorList>
    </citation>
    <scope>NUCLEOTIDE SEQUENCE</scope>
    <source>
        <strain evidence="2">17-1853-1a</strain>
    </source>
</reference>
<sequence length="116" mass="11938">MNLRKLSPLILRICVALIAVAVLFSAPASHAAHQSCSNVASNSVWQSHNDDHHSKAKAALGDQACCSSICAVCLLIIPSPTASSSVSFLLAQTSDLQAPLVGRAPSPGLKPPQSAV</sequence>
<evidence type="ECO:0000313" key="3">
    <source>
        <dbReference type="Proteomes" id="UP000702952"/>
    </source>
</evidence>
<protein>
    <recommendedName>
        <fullName evidence="4">DUF2946 domain-containing protein</fullName>
    </recommendedName>
</protein>
<feature type="signal peptide" evidence="1">
    <location>
        <begin position="1"/>
        <end position="31"/>
    </location>
</feature>
<dbReference type="Proteomes" id="UP000702952">
    <property type="component" value="Unassembled WGS sequence"/>
</dbReference>
<comment type="caution">
    <text evidence="2">The sequence shown here is derived from an EMBL/GenBank/DDBJ whole genome shotgun (WGS) entry which is preliminary data.</text>
</comment>
<name>A0AA44JBT0_AGRTU</name>
<dbReference type="EMBL" id="JAAMAY010000036">
    <property type="protein sequence ID" value="NTC31152.1"/>
    <property type="molecule type" value="Genomic_DNA"/>
</dbReference>
<keyword evidence="1" id="KW-0732">Signal</keyword>
<accession>A0AA44JBT0</accession>